<reference evidence="1 2" key="1">
    <citation type="submission" date="2015-04" db="EMBL/GenBank/DDBJ databases">
        <authorList>
            <person name="Hodson T.S."/>
            <person name="Hyde J.R."/>
            <person name="Schouten J.T."/>
            <person name="Crockett J.T."/>
            <person name="Smith T.A."/>
            <person name="Merrill B.D."/>
            <person name="Crook M.B."/>
            <person name="Griffitts J.S."/>
            <person name="Burnett S.H."/>
            <person name="Grose J.H."/>
            <person name="Breakwell D.P."/>
        </authorList>
    </citation>
    <scope>NUCLEOTIDE SEQUENCE [LARGE SCALE GENOMIC DNA]</scope>
</reference>
<accession>A0A0F6YQ79</accession>
<dbReference type="EMBL" id="KR052482">
    <property type="protein sequence ID" value="AKF13566.1"/>
    <property type="molecule type" value="Genomic_DNA"/>
</dbReference>
<dbReference type="RefSeq" id="YP_009212543.1">
    <property type="nucleotide sequence ID" value="NC_028945.1"/>
</dbReference>
<dbReference type="GeneID" id="26639038"/>
<protein>
    <submittedName>
        <fullName evidence="1">Uncharacterized protein</fullName>
    </submittedName>
</protein>
<organism evidence="1 2">
    <name type="scientific">Sinorhizobium phage phiN3</name>
    <dbReference type="NCBI Taxonomy" id="1647405"/>
    <lineage>
        <taxon>Viruses</taxon>
        <taxon>Duplodnaviria</taxon>
        <taxon>Heunggongvirae</taxon>
        <taxon>Uroviricota</taxon>
        <taxon>Caudoviricetes</taxon>
        <taxon>Emdodecavirus</taxon>
        <taxon>Emdodecavirus N3</taxon>
    </lineage>
</organism>
<proteinExistence type="predicted"/>
<keyword evidence="2" id="KW-1185">Reference proteome</keyword>
<gene>
    <name evidence="1" type="ORF">PHIN3_303</name>
</gene>
<evidence type="ECO:0000313" key="1">
    <source>
        <dbReference type="EMBL" id="AKF13566.1"/>
    </source>
</evidence>
<name>A0A0F6YQ79_9CAUD</name>
<dbReference type="Proteomes" id="UP000202958">
    <property type="component" value="Segment"/>
</dbReference>
<dbReference type="KEGG" id="vg:26639038"/>
<evidence type="ECO:0000313" key="2">
    <source>
        <dbReference type="Proteomes" id="UP000202958"/>
    </source>
</evidence>
<sequence>MATAWTVNIARVFCSKRDAMAAVEALAIRGEEN</sequence>